<name>A0A9D2AUZ0_9FIRM</name>
<feature type="transmembrane region" description="Helical" evidence="5">
    <location>
        <begin position="217"/>
        <end position="234"/>
    </location>
</feature>
<feature type="transmembrane region" description="Helical" evidence="5">
    <location>
        <begin position="6"/>
        <end position="23"/>
    </location>
</feature>
<feature type="transmembrane region" description="Helical" evidence="5">
    <location>
        <begin position="126"/>
        <end position="154"/>
    </location>
</feature>
<protein>
    <submittedName>
        <fullName evidence="6">CvpA family protein</fullName>
    </submittedName>
</protein>
<dbReference type="GO" id="GO:0009403">
    <property type="term" value="P:toxin biosynthetic process"/>
    <property type="evidence" value="ECO:0007669"/>
    <property type="project" value="InterPro"/>
</dbReference>
<dbReference type="AlphaFoldDB" id="A0A9D2AUZ0"/>
<reference evidence="6" key="1">
    <citation type="journal article" date="2021" name="PeerJ">
        <title>Extensive microbial diversity within the chicken gut microbiome revealed by metagenomics and culture.</title>
        <authorList>
            <person name="Gilroy R."/>
            <person name="Ravi A."/>
            <person name="Getino M."/>
            <person name="Pursley I."/>
            <person name="Horton D.L."/>
            <person name="Alikhan N.F."/>
            <person name="Baker D."/>
            <person name="Gharbi K."/>
            <person name="Hall N."/>
            <person name="Watson M."/>
            <person name="Adriaenssens E.M."/>
            <person name="Foster-Nyarko E."/>
            <person name="Jarju S."/>
            <person name="Secka A."/>
            <person name="Antonio M."/>
            <person name="Oren A."/>
            <person name="Chaudhuri R.R."/>
            <person name="La Ragione R."/>
            <person name="Hildebrand F."/>
            <person name="Pallen M.J."/>
        </authorList>
    </citation>
    <scope>NUCLEOTIDE SEQUENCE</scope>
    <source>
        <strain evidence="6">ChiGjej4B4-12881</strain>
    </source>
</reference>
<evidence type="ECO:0000256" key="2">
    <source>
        <dbReference type="ARBA" id="ARBA00022692"/>
    </source>
</evidence>
<proteinExistence type="predicted"/>
<feature type="transmembrane region" description="Helical" evidence="5">
    <location>
        <begin position="30"/>
        <end position="50"/>
    </location>
</feature>
<gene>
    <name evidence="6" type="ORF">IAA28_00325</name>
</gene>
<dbReference type="InterPro" id="IPR003825">
    <property type="entry name" value="Colicin-V_CvpA"/>
</dbReference>
<dbReference type="Pfam" id="PF02674">
    <property type="entry name" value="Colicin_V"/>
    <property type="match status" value="1"/>
</dbReference>
<organism evidence="6 7">
    <name type="scientific">Candidatus Lachnoclostridium stercoripullorum</name>
    <dbReference type="NCBI Taxonomy" id="2838635"/>
    <lineage>
        <taxon>Bacteria</taxon>
        <taxon>Bacillati</taxon>
        <taxon>Bacillota</taxon>
        <taxon>Clostridia</taxon>
        <taxon>Lachnospirales</taxon>
        <taxon>Lachnospiraceae</taxon>
    </lineage>
</organism>
<evidence type="ECO:0000256" key="1">
    <source>
        <dbReference type="ARBA" id="ARBA00004141"/>
    </source>
</evidence>
<reference evidence="6" key="2">
    <citation type="submission" date="2021-04" db="EMBL/GenBank/DDBJ databases">
        <authorList>
            <person name="Gilroy R."/>
        </authorList>
    </citation>
    <scope>NUCLEOTIDE SEQUENCE</scope>
    <source>
        <strain evidence="6">ChiGjej4B4-12881</strain>
    </source>
</reference>
<sequence>MNDYWLSVLVAVYLVGMTLYGHYRGFIRQTVSVAALVISIVAVNLASPYVKTFLLESEGVQTAVTKAVSSALDGTPSDWEQESQPSAQRAYIEDLPLPEQIKSLLIENNNSEVYEMLGVDRFADYLAAYIVEMIVSAVSYIGVFLAVYICLHLIMRWMDLVARLPIISGLNQIAGAVLGLCQALLFIWLASFVLTIFSTTPWARAAFAQIEASPFLTFLYQNNILAKLAISILYRL</sequence>
<dbReference type="EMBL" id="DXEU01000007">
    <property type="protein sequence ID" value="HIX51232.1"/>
    <property type="molecule type" value="Genomic_DNA"/>
</dbReference>
<keyword evidence="4 5" id="KW-0472">Membrane</keyword>
<dbReference type="Proteomes" id="UP000886780">
    <property type="component" value="Unassembled WGS sequence"/>
</dbReference>
<dbReference type="PANTHER" id="PTHR37306:SF1">
    <property type="entry name" value="COLICIN V PRODUCTION PROTEIN"/>
    <property type="match status" value="1"/>
</dbReference>
<keyword evidence="3 5" id="KW-1133">Transmembrane helix</keyword>
<evidence type="ECO:0000313" key="7">
    <source>
        <dbReference type="Proteomes" id="UP000886780"/>
    </source>
</evidence>
<keyword evidence="2 5" id="KW-0812">Transmembrane</keyword>
<evidence type="ECO:0000256" key="3">
    <source>
        <dbReference type="ARBA" id="ARBA00022989"/>
    </source>
</evidence>
<evidence type="ECO:0000313" key="6">
    <source>
        <dbReference type="EMBL" id="HIX51232.1"/>
    </source>
</evidence>
<comment type="subcellular location">
    <subcellularLocation>
        <location evidence="1">Membrane</location>
        <topology evidence="1">Multi-pass membrane protein</topology>
    </subcellularLocation>
</comment>
<dbReference type="GO" id="GO:0016020">
    <property type="term" value="C:membrane"/>
    <property type="evidence" value="ECO:0007669"/>
    <property type="project" value="UniProtKB-SubCell"/>
</dbReference>
<dbReference type="PANTHER" id="PTHR37306">
    <property type="entry name" value="COLICIN V PRODUCTION PROTEIN"/>
    <property type="match status" value="1"/>
</dbReference>
<feature type="transmembrane region" description="Helical" evidence="5">
    <location>
        <begin position="175"/>
        <end position="197"/>
    </location>
</feature>
<accession>A0A9D2AUZ0</accession>
<evidence type="ECO:0000256" key="4">
    <source>
        <dbReference type="ARBA" id="ARBA00023136"/>
    </source>
</evidence>
<comment type="caution">
    <text evidence="6">The sequence shown here is derived from an EMBL/GenBank/DDBJ whole genome shotgun (WGS) entry which is preliminary data.</text>
</comment>
<evidence type="ECO:0000256" key="5">
    <source>
        <dbReference type="SAM" id="Phobius"/>
    </source>
</evidence>